<reference evidence="1 2" key="1">
    <citation type="submission" date="2020-01" db="EMBL/GenBank/DDBJ databases">
        <title>Identification and distribution of gene clusters putatively required for synthesis of sphingolipid metabolism inhibitors in phylogenetically diverse species of the filamentous fungus Fusarium.</title>
        <authorList>
            <person name="Kim H.-S."/>
            <person name="Busman M."/>
            <person name="Brown D.W."/>
            <person name="Divon H."/>
            <person name="Uhlig S."/>
            <person name="Proctor R.H."/>
        </authorList>
    </citation>
    <scope>NUCLEOTIDE SEQUENCE [LARGE SCALE GENOMIC DNA]</scope>
    <source>
        <strain evidence="1 2">NRRL 13308</strain>
    </source>
</reference>
<evidence type="ECO:0000313" key="1">
    <source>
        <dbReference type="EMBL" id="KAF4435853.1"/>
    </source>
</evidence>
<gene>
    <name evidence="1" type="ORF">FACUT_6845</name>
</gene>
<accession>A0A8H4JRQ4</accession>
<dbReference type="SUPFAM" id="SSF55144">
    <property type="entry name" value="LigT-like"/>
    <property type="match status" value="1"/>
</dbReference>
<sequence>MSPSPLQPAMSLANMLDGVIVKANDEPENIQTLCESERRERYERYRAEFLSTDFQGLVYDDILRNILKSPGYRDPRHNLCVFARPTVDLMNTIRTIQQDLQQIAPGIWLTPSLDLHMTVLEIVHSETREVVDACLEQLQPRSMDVVHFARHHPIQLVRPQLSFDRSAVAMTFVPAADRLYTYLHLRRDLAELLEETGIQVASRYTTTSSHLTLARHIEGDDLVALATRKAWVSAIEAMNERLAQDGLCCYEWNIGLDSQLIIQKGNLWYGGGECVADGNEV</sequence>
<keyword evidence="2" id="KW-1185">Reference proteome</keyword>
<evidence type="ECO:0000313" key="2">
    <source>
        <dbReference type="Proteomes" id="UP000536711"/>
    </source>
</evidence>
<organism evidence="1 2">
    <name type="scientific">Fusarium acutatum</name>
    <dbReference type="NCBI Taxonomy" id="78861"/>
    <lineage>
        <taxon>Eukaryota</taxon>
        <taxon>Fungi</taxon>
        <taxon>Dikarya</taxon>
        <taxon>Ascomycota</taxon>
        <taxon>Pezizomycotina</taxon>
        <taxon>Sordariomycetes</taxon>
        <taxon>Hypocreomycetidae</taxon>
        <taxon>Hypocreales</taxon>
        <taxon>Nectriaceae</taxon>
        <taxon>Fusarium</taxon>
        <taxon>Fusarium fujikuroi species complex</taxon>
    </lineage>
</organism>
<dbReference type="AlphaFoldDB" id="A0A8H4JRQ4"/>
<dbReference type="Proteomes" id="UP000536711">
    <property type="component" value="Unassembled WGS sequence"/>
</dbReference>
<dbReference type="EMBL" id="JAADJF010000164">
    <property type="protein sequence ID" value="KAF4435853.1"/>
    <property type="molecule type" value="Genomic_DNA"/>
</dbReference>
<dbReference type="InterPro" id="IPR009097">
    <property type="entry name" value="Cyclic_Pdiesterase"/>
</dbReference>
<name>A0A8H4JRQ4_9HYPO</name>
<protein>
    <submittedName>
        <fullName evidence="1">60s ribosomal l44</fullName>
    </submittedName>
</protein>
<comment type="caution">
    <text evidence="1">The sequence shown here is derived from an EMBL/GenBank/DDBJ whole genome shotgun (WGS) entry which is preliminary data.</text>
</comment>
<proteinExistence type="predicted"/>
<dbReference type="OrthoDB" id="2967263at2759"/>
<dbReference type="Gene3D" id="3.90.1140.10">
    <property type="entry name" value="Cyclic phosphodiesterase"/>
    <property type="match status" value="1"/>
</dbReference>